<dbReference type="CDD" id="cd00085">
    <property type="entry name" value="HNHc"/>
    <property type="match status" value="1"/>
</dbReference>
<dbReference type="GO" id="GO:0004519">
    <property type="term" value="F:endonuclease activity"/>
    <property type="evidence" value="ECO:0007669"/>
    <property type="project" value="UniProtKB-KW"/>
</dbReference>
<feature type="domain" description="HNH nuclease" evidence="1">
    <location>
        <begin position="176"/>
        <end position="230"/>
    </location>
</feature>
<evidence type="ECO:0000313" key="3">
    <source>
        <dbReference type="Proteomes" id="UP000295344"/>
    </source>
</evidence>
<dbReference type="Proteomes" id="UP000295344">
    <property type="component" value="Unassembled WGS sequence"/>
</dbReference>
<dbReference type="PANTHER" id="PTHR33877:SF2">
    <property type="entry name" value="OS07G0170200 PROTEIN"/>
    <property type="match status" value="1"/>
</dbReference>
<dbReference type="InterPro" id="IPR052892">
    <property type="entry name" value="NA-targeting_endonuclease"/>
</dbReference>
<accession>A0A4R7FLG0</accession>
<name>A0A4R7FLG0_9MICO</name>
<dbReference type="GO" id="GO:0008270">
    <property type="term" value="F:zinc ion binding"/>
    <property type="evidence" value="ECO:0007669"/>
    <property type="project" value="InterPro"/>
</dbReference>
<dbReference type="Pfam" id="PF01844">
    <property type="entry name" value="HNH"/>
    <property type="match status" value="1"/>
</dbReference>
<dbReference type="InterPro" id="IPR002711">
    <property type="entry name" value="HNH"/>
</dbReference>
<dbReference type="SMART" id="SM00507">
    <property type="entry name" value="HNHc"/>
    <property type="match status" value="1"/>
</dbReference>
<organism evidence="2 3">
    <name type="scientific">Amnibacterium kyonggiense</name>
    <dbReference type="NCBI Taxonomy" id="595671"/>
    <lineage>
        <taxon>Bacteria</taxon>
        <taxon>Bacillati</taxon>
        <taxon>Actinomycetota</taxon>
        <taxon>Actinomycetes</taxon>
        <taxon>Micrococcales</taxon>
        <taxon>Microbacteriaceae</taxon>
        <taxon>Amnibacterium</taxon>
    </lineage>
</organism>
<protein>
    <submittedName>
        <fullName evidence="2">HNH endonuclease</fullName>
    </submittedName>
</protein>
<gene>
    <name evidence="2" type="ORF">CLV52_2193</name>
</gene>
<dbReference type="EMBL" id="SOAM01000002">
    <property type="protein sequence ID" value="TDS77252.1"/>
    <property type="molecule type" value="Genomic_DNA"/>
</dbReference>
<dbReference type="Gene3D" id="1.10.30.50">
    <property type="match status" value="1"/>
</dbReference>
<keyword evidence="2" id="KW-0378">Hydrolase</keyword>
<keyword evidence="2" id="KW-0255">Endonuclease</keyword>
<evidence type="ECO:0000259" key="1">
    <source>
        <dbReference type="SMART" id="SM00507"/>
    </source>
</evidence>
<sequence length="238" mass="26967">MKRLIDLNARSGPHIVSHSSINMIYRYRAESKGKYDRFDLGRFLGVSVLENESWFEREVSVRVRALELYSAYRTTIQRECESMLATSSHPKVKREQFVAIERKVFNRTILPRPVPAVRVAARVTYTSPKGQNSYSRDLTWDFEALHEGLRAGQAARARQSTTAALRARERSFMTMSLRADILRRDGYRCKMCGAAGSDGAELHIDHIIPVSRDGRTVADNLQTLCAPCNLGKGNRFIG</sequence>
<reference evidence="2 3" key="1">
    <citation type="submission" date="2019-03" db="EMBL/GenBank/DDBJ databases">
        <title>Genomic Encyclopedia of Archaeal and Bacterial Type Strains, Phase II (KMG-II): from individual species to whole genera.</title>
        <authorList>
            <person name="Goeker M."/>
        </authorList>
    </citation>
    <scope>NUCLEOTIDE SEQUENCE [LARGE SCALE GENOMIC DNA]</scope>
    <source>
        <strain evidence="2 3">DSM 24782</strain>
    </source>
</reference>
<evidence type="ECO:0000313" key="2">
    <source>
        <dbReference type="EMBL" id="TDS77252.1"/>
    </source>
</evidence>
<keyword evidence="3" id="KW-1185">Reference proteome</keyword>
<dbReference type="GO" id="GO:0003676">
    <property type="term" value="F:nucleic acid binding"/>
    <property type="evidence" value="ECO:0007669"/>
    <property type="project" value="InterPro"/>
</dbReference>
<comment type="caution">
    <text evidence="2">The sequence shown here is derived from an EMBL/GenBank/DDBJ whole genome shotgun (WGS) entry which is preliminary data.</text>
</comment>
<dbReference type="PANTHER" id="PTHR33877">
    <property type="entry name" value="SLL1193 PROTEIN"/>
    <property type="match status" value="1"/>
</dbReference>
<dbReference type="AlphaFoldDB" id="A0A4R7FLG0"/>
<proteinExistence type="predicted"/>
<dbReference type="InterPro" id="IPR003615">
    <property type="entry name" value="HNH_nuc"/>
</dbReference>
<keyword evidence="2" id="KW-0540">Nuclease</keyword>